<evidence type="ECO:0000313" key="2">
    <source>
        <dbReference type="Proteomes" id="UP000295632"/>
    </source>
</evidence>
<gene>
    <name evidence="1" type="ORF">EV213_111124</name>
</gene>
<accession>A0A4R6U062</accession>
<dbReference type="AlphaFoldDB" id="A0A4R6U062"/>
<dbReference type="NCBIfam" id="TIGR02867">
    <property type="entry name" value="spore_II_P"/>
    <property type="match status" value="1"/>
</dbReference>
<dbReference type="Proteomes" id="UP000295632">
    <property type="component" value="Unassembled WGS sequence"/>
</dbReference>
<dbReference type="Gene3D" id="3.40.630.40">
    <property type="entry name" value="Zn-dependent exopeptidases"/>
    <property type="match status" value="1"/>
</dbReference>
<sequence>MPVKSHTPSVTMFGRRWMALLLLSFWGFVSLAGALTAVQSEWRMNAKPLQDYLAPFSGAGLVHMLAMENHYFSQATPTPPPNVQHLTLQAISTLQPEDHRTLLGKELPGFTTFDGDIIVAGEGTDYTTLPIESAPPLEVLEKEREASALALKGEEGPSLSPPLQTTGDRDVVYIYHTHSRESFLPMLPDVTNPNEAFHTEANITLVGKKLGEALEKRGIGTAVNTEDITGQLLANDATYAQSYDFSKPVVKEAIANNDDLTFFFDLHRDALRKKDTTVTINNKAYARTVFVIGGEHARYEENLALAKELNQRLEADYPGLSRGITKKQGPGTNGKFNQDLSPNAILIEFGGVDNTSEELYRTAEAIADVFADYYWEAEKVNTEGGTSE</sequence>
<dbReference type="SUPFAM" id="SSF53187">
    <property type="entry name" value="Zn-dependent exopeptidases"/>
    <property type="match status" value="1"/>
</dbReference>
<name>A0A4R6U062_9BACI</name>
<proteinExistence type="predicted"/>
<dbReference type="InterPro" id="IPR010897">
    <property type="entry name" value="Spore_II_P"/>
</dbReference>
<organism evidence="1 2">
    <name type="scientific">Aureibacillus halotolerans</name>
    <dbReference type="NCBI Taxonomy" id="1508390"/>
    <lineage>
        <taxon>Bacteria</taxon>
        <taxon>Bacillati</taxon>
        <taxon>Bacillota</taxon>
        <taxon>Bacilli</taxon>
        <taxon>Bacillales</taxon>
        <taxon>Bacillaceae</taxon>
        <taxon>Aureibacillus</taxon>
    </lineage>
</organism>
<keyword evidence="2" id="KW-1185">Reference proteome</keyword>
<evidence type="ECO:0000313" key="1">
    <source>
        <dbReference type="EMBL" id="TDQ38043.1"/>
    </source>
</evidence>
<dbReference type="EMBL" id="SNYJ01000011">
    <property type="protein sequence ID" value="TDQ38043.1"/>
    <property type="molecule type" value="Genomic_DNA"/>
</dbReference>
<protein>
    <submittedName>
        <fullName evidence="1">Stage II sporulation protein P</fullName>
    </submittedName>
</protein>
<comment type="caution">
    <text evidence="1">The sequence shown here is derived from an EMBL/GenBank/DDBJ whole genome shotgun (WGS) entry which is preliminary data.</text>
</comment>
<reference evidence="1 2" key="1">
    <citation type="submission" date="2019-03" db="EMBL/GenBank/DDBJ databases">
        <title>Genomic Encyclopedia of Type Strains, Phase IV (KMG-IV): sequencing the most valuable type-strain genomes for metagenomic binning, comparative biology and taxonomic classification.</title>
        <authorList>
            <person name="Goeker M."/>
        </authorList>
    </citation>
    <scope>NUCLEOTIDE SEQUENCE [LARGE SCALE GENOMIC DNA]</scope>
    <source>
        <strain evidence="1 2">DSM 28697</strain>
    </source>
</reference>
<dbReference type="Pfam" id="PF07454">
    <property type="entry name" value="SpoIIP"/>
    <property type="match status" value="1"/>
</dbReference>